<dbReference type="EMBL" id="BORJ01000001">
    <property type="protein sequence ID" value="GIN94910.1"/>
    <property type="molecule type" value="Genomic_DNA"/>
</dbReference>
<keyword evidence="1" id="KW-1133">Transmembrane helix</keyword>
<evidence type="ECO:0000313" key="2">
    <source>
        <dbReference type="EMBL" id="GIN94910.1"/>
    </source>
</evidence>
<accession>A0ABQ4KSE0</accession>
<dbReference type="Proteomes" id="UP000680670">
    <property type="component" value="Unassembled WGS sequence"/>
</dbReference>
<gene>
    <name evidence="2" type="ORF">J6TS1_07800</name>
</gene>
<organism evidence="2 3">
    <name type="scientific">Siminovitchia terrae</name>
    <name type="common">Bacillus terrae</name>
    <dbReference type="NCBI Taxonomy" id="1914933"/>
    <lineage>
        <taxon>Bacteria</taxon>
        <taxon>Bacillati</taxon>
        <taxon>Bacillota</taxon>
        <taxon>Bacilli</taxon>
        <taxon>Bacillales</taxon>
        <taxon>Bacillaceae</taxon>
        <taxon>Siminovitchia</taxon>
    </lineage>
</organism>
<evidence type="ECO:0000256" key="1">
    <source>
        <dbReference type="SAM" id="Phobius"/>
    </source>
</evidence>
<keyword evidence="3" id="KW-1185">Reference proteome</keyword>
<evidence type="ECO:0000313" key="3">
    <source>
        <dbReference type="Proteomes" id="UP000680670"/>
    </source>
</evidence>
<reference evidence="2 3" key="1">
    <citation type="submission" date="2021-03" db="EMBL/GenBank/DDBJ databases">
        <title>Antimicrobial resistance genes in bacteria isolated from Japanese honey, and their potential for conferring macrolide and lincosamide resistance in the American foulbrood pathogen Paenibacillus larvae.</title>
        <authorList>
            <person name="Okamoto M."/>
            <person name="Kumagai M."/>
            <person name="Kanamori H."/>
            <person name="Takamatsu D."/>
        </authorList>
    </citation>
    <scope>NUCLEOTIDE SEQUENCE [LARGE SCALE GENOMIC DNA]</scope>
    <source>
        <strain evidence="2 3">J6TS1</strain>
    </source>
</reference>
<keyword evidence="1" id="KW-0812">Transmembrane</keyword>
<proteinExistence type="predicted"/>
<keyword evidence="1" id="KW-0472">Membrane</keyword>
<name>A0ABQ4KSE0_SIMTE</name>
<sequence>MGELIFTFCYGGALIAAGILVKVMTSRQVAGQVKREEVMSKSRKQGSVI</sequence>
<comment type="caution">
    <text evidence="2">The sequence shown here is derived from an EMBL/GenBank/DDBJ whole genome shotgun (WGS) entry which is preliminary data.</text>
</comment>
<dbReference type="RefSeq" id="WP_212948689.1">
    <property type="nucleotide sequence ID" value="NZ_BORI01000006.1"/>
</dbReference>
<feature type="transmembrane region" description="Helical" evidence="1">
    <location>
        <begin position="6"/>
        <end position="25"/>
    </location>
</feature>
<protein>
    <submittedName>
        <fullName evidence="2">Uncharacterized protein</fullName>
    </submittedName>
</protein>